<dbReference type="Pfam" id="PF21136">
    <property type="entry name" value="WHD_MUS81"/>
    <property type="match status" value="1"/>
</dbReference>
<evidence type="ECO:0000313" key="17">
    <source>
        <dbReference type="EMBL" id="OAQ27994.1"/>
    </source>
</evidence>
<dbReference type="InterPro" id="IPR010996">
    <property type="entry name" value="HHH_MUS81"/>
</dbReference>
<dbReference type="InterPro" id="IPR011335">
    <property type="entry name" value="Restrct_endonuc-II-like"/>
</dbReference>
<evidence type="ECO:0000256" key="6">
    <source>
        <dbReference type="ARBA" id="ARBA00022759"/>
    </source>
</evidence>
<proteinExistence type="inferred from homology"/>
<evidence type="ECO:0000256" key="1">
    <source>
        <dbReference type="ARBA" id="ARBA00001946"/>
    </source>
</evidence>
<comment type="subunit">
    <text evidence="14">Interacts with EME1.</text>
</comment>
<keyword evidence="10 14" id="KW-0233">DNA recombination</keyword>
<dbReference type="GO" id="GO:0046872">
    <property type="term" value="F:metal ion binding"/>
    <property type="evidence" value="ECO:0007669"/>
    <property type="project" value="UniProtKB-UniRule"/>
</dbReference>
<evidence type="ECO:0000256" key="8">
    <source>
        <dbReference type="ARBA" id="ARBA00022801"/>
    </source>
</evidence>
<dbReference type="InterPro" id="IPR027421">
    <property type="entry name" value="DNA_pol_lamdba_lyase_dom_sf"/>
</dbReference>
<keyword evidence="11 14" id="KW-0234">DNA repair</keyword>
<comment type="similarity">
    <text evidence="3 14">Belongs to the XPF family.</text>
</comment>
<dbReference type="EC" id="3.1.22.-" evidence="14"/>
<dbReference type="OrthoDB" id="5963188at2759"/>
<dbReference type="SUPFAM" id="SSF52980">
    <property type="entry name" value="Restriction endonuclease-like"/>
    <property type="match status" value="1"/>
</dbReference>
<evidence type="ECO:0000259" key="16">
    <source>
        <dbReference type="SMART" id="SM00891"/>
    </source>
</evidence>
<dbReference type="PANTHER" id="PTHR13451:SF0">
    <property type="entry name" value="CROSSOVER JUNCTION ENDONUCLEASE MUS81"/>
    <property type="match status" value="1"/>
</dbReference>
<dbReference type="CDD" id="cd21036">
    <property type="entry name" value="WH_MUS81"/>
    <property type="match status" value="1"/>
</dbReference>
<feature type="region of interest" description="Disordered" evidence="15">
    <location>
        <begin position="80"/>
        <end position="116"/>
    </location>
</feature>
<keyword evidence="18" id="KW-1185">Reference proteome</keyword>
<dbReference type="Proteomes" id="UP000078512">
    <property type="component" value="Unassembled WGS sequence"/>
</dbReference>
<dbReference type="InterPro" id="IPR033309">
    <property type="entry name" value="Mus81"/>
</dbReference>
<comment type="function">
    <text evidence="14">Interacts with EME1 to form a DNA structure-specific endonuclease with substrate preference for branched DNA structures with a 5'-end at the branch nick. Typical substrates include 3'-flap structures, D-loops, replication forks and nicked Holliday junctions. May be required in mitosis for the processing of stalled or collapsed replication fork intermediates. May be required in meiosis for the repair of meiosis-specific double strand breaks subsequent to single-end invasion (SEI).</text>
</comment>
<evidence type="ECO:0000256" key="3">
    <source>
        <dbReference type="ARBA" id="ARBA00010015"/>
    </source>
</evidence>
<comment type="subcellular location">
    <subcellularLocation>
        <location evidence="2 14">Nucleus</location>
    </subcellularLocation>
</comment>
<dbReference type="InterPro" id="IPR006166">
    <property type="entry name" value="ERCC4_domain"/>
</dbReference>
<organism evidence="17 18">
    <name type="scientific">Linnemannia elongata AG-77</name>
    <dbReference type="NCBI Taxonomy" id="1314771"/>
    <lineage>
        <taxon>Eukaryota</taxon>
        <taxon>Fungi</taxon>
        <taxon>Fungi incertae sedis</taxon>
        <taxon>Mucoromycota</taxon>
        <taxon>Mortierellomycotina</taxon>
        <taxon>Mortierellomycetes</taxon>
        <taxon>Mortierellales</taxon>
        <taxon>Mortierellaceae</taxon>
        <taxon>Linnemannia</taxon>
    </lineage>
</organism>
<evidence type="ECO:0000256" key="10">
    <source>
        <dbReference type="ARBA" id="ARBA00023172"/>
    </source>
</evidence>
<dbReference type="GO" id="GO:0000712">
    <property type="term" value="P:resolution of meiotic recombination intermediates"/>
    <property type="evidence" value="ECO:0007669"/>
    <property type="project" value="TreeGrafter"/>
</dbReference>
<protein>
    <recommendedName>
        <fullName evidence="14">Crossover junction endonuclease MUS81</fullName>
        <ecNumber evidence="14">3.1.22.-</ecNumber>
    </recommendedName>
</protein>
<dbReference type="InterPro" id="IPR047417">
    <property type="entry name" value="WHD_MUS81"/>
</dbReference>
<dbReference type="Gene3D" id="3.40.50.10130">
    <property type="match status" value="1"/>
</dbReference>
<evidence type="ECO:0000256" key="12">
    <source>
        <dbReference type="ARBA" id="ARBA00023242"/>
    </source>
</evidence>
<dbReference type="STRING" id="1314771.A0A197JUM0"/>
<dbReference type="Gene3D" id="1.10.10.10">
    <property type="entry name" value="Winged helix-like DNA-binding domain superfamily/Winged helix DNA-binding domain"/>
    <property type="match status" value="1"/>
</dbReference>
<dbReference type="InterPro" id="IPR047416">
    <property type="entry name" value="XPF_nuclease_Mus81"/>
</dbReference>
<evidence type="ECO:0000256" key="11">
    <source>
        <dbReference type="ARBA" id="ARBA00023204"/>
    </source>
</evidence>
<keyword evidence="12 14" id="KW-0539">Nucleus</keyword>
<comment type="cofactor">
    <cofactor evidence="1 14">
        <name>Mg(2+)</name>
        <dbReference type="ChEBI" id="CHEBI:18420"/>
    </cofactor>
</comment>
<evidence type="ECO:0000256" key="15">
    <source>
        <dbReference type="SAM" id="MobiDB-lite"/>
    </source>
</evidence>
<keyword evidence="5 14" id="KW-0479">Metal-binding</keyword>
<evidence type="ECO:0000256" key="2">
    <source>
        <dbReference type="ARBA" id="ARBA00004123"/>
    </source>
</evidence>
<keyword evidence="4 14" id="KW-0540">Nuclease</keyword>
<dbReference type="Gene3D" id="1.10.150.670">
    <property type="entry name" value="Crossover junction endonuclease EME1, DNA-binding domain"/>
    <property type="match status" value="1"/>
</dbReference>
<dbReference type="PANTHER" id="PTHR13451">
    <property type="entry name" value="CLASS II CROSSOVER JUNCTION ENDONUCLEASE MUS81"/>
    <property type="match status" value="1"/>
</dbReference>
<sequence>MIQCGNPLWLSWLEEWMDIAQTPGNKSYHTFRRAAESMAKYPTPFHHPREAMVLEGIGEVIAKKLEERLARHCREEGIPMPVYGKKGRRQAGAVPLTPVEQDEPKPKKPRKTSTKPYVPKYRSGSFAILLALLEAEVQHNRRSLTRDEILVTGQKFAEHSLANKAHGTFYSGWDSMKTLTGKGLVYQNGKDYHMTGEGRDTAWQLRDVGLALDPSLEQYFVRPNGGSAVNPNIRGGPPTYQTGDEPVNANIRDRPPSYSLESPHVTPTQPRPTPKSKATPKRAAPTYNDYDTNDRGGPGNRLGYGDWDDPDDDWGTSAPAPAASGSAPRANPFAAGPSNSYGSSSSSSRSTGISHEPFDVDNDWSDNEYGAESPSGYKSPLEDLSRPYSGGGGADAYQTRSTSSSTPLSAKANVPAPLPDLSRVPMPVLLEIVEAQRRGTVSEFLDKGTSTSIPARLSSYKGSARSGAPRFGPDAFPHLSVNTFSTATGDDGPTVDIAQLAKFQPIYYKPGSFDITLVLDVREVRVQGDRDYISNKLREKGVDVETRTLDIGDVIWIAKPKEPSPLLPKEVVLDHIVERKRMDDLVSSIKDGRFNEQKFRLSRSGIGQVVYLLETYKTNETFGGFPAEAIRTAITATQVHSGFFVKRTINTDQTIDYLVALTKALKAKYLDQVLYTIPDTVIDRDGHLDLIEYLKGKFPGRTYLTSYDAFMKLNSKSDTLTVRDNFVKMLMVIRGVSNEKAIELARVYGTPRAMFSALAELRRDASKDERRDVLAKSVSQIGRKKLGNALAGKIAKLWYSQEYDDPAAPPKPTYGS</sequence>
<dbReference type="Pfam" id="PF02732">
    <property type="entry name" value="ERCC4"/>
    <property type="match status" value="1"/>
</dbReference>
<dbReference type="Pfam" id="PF14716">
    <property type="entry name" value="HHH_8"/>
    <property type="match status" value="1"/>
</dbReference>
<dbReference type="GO" id="GO:0006308">
    <property type="term" value="P:DNA catabolic process"/>
    <property type="evidence" value="ECO:0007669"/>
    <property type="project" value="UniProtKB-UniRule"/>
</dbReference>
<evidence type="ECO:0000256" key="9">
    <source>
        <dbReference type="ARBA" id="ARBA00022842"/>
    </source>
</evidence>
<dbReference type="GO" id="GO:0000727">
    <property type="term" value="P:double-strand break repair via break-induced replication"/>
    <property type="evidence" value="ECO:0007669"/>
    <property type="project" value="UniProtKB-UniRule"/>
</dbReference>
<dbReference type="AlphaFoldDB" id="A0A197JUM0"/>
<dbReference type="GO" id="GO:0008821">
    <property type="term" value="F:crossover junction DNA endonuclease activity"/>
    <property type="evidence" value="ECO:0007669"/>
    <property type="project" value="UniProtKB-UniRule"/>
</dbReference>
<dbReference type="GO" id="GO:0048476">
    <property type="term" value="C:Holliday junction resolvase complex"/>
    <property type="evidence" value="ECO:0007669"/>
    <property type="project" value="UniProtKB-UniRule"/>
</dbReference>
<dbReference type="SUPFAM" id="SSF47802">
    <property type="entry name" value="DNA polymerase beta, N-terminal domain-like"/>
    <property type="match status" value="1"/>
</dbReference>
<evidence type="ECO:0000256" key="4">
    <source>
        <dbReference type="ARBA" id="ARBA00022722"/>
    </source>
</evidence>
<keyword evidence="7 14" id="KW-0227">DNA damage</keyword>
<dbReference type="EMBL" id="KV442052">
    <property type="protein sequence ID" value="OAQ27994.1"/>
    <property type="molecule type" value="Genomic_DNA"/>
</dbReference>
<evidence type="ECO:0000256" key="5">
    <source>
        <dbReference type="ARBA" id="ARBA00022723"/>
    </source>
</evidence>
<keyword evidence="6 14" id="KW-0255">Endonuclease</keyword>
<dbReference type="GO" id="GO:0048257">
    <property type="term" value="F:3'-flap endonuclease activity"/>
    <property type="evidence" value="ECO:0007669"/>
    <property type="project" value="TreeGrafter"/>
</dbReference>
<feature type="region of interest" description="Disordered" evidence="15">
    <location>
        <begin position="223"/>
        <end position="413"/>
    </location>
</feature>
<evidence type="ECO:0000256" key="14">
    <source>
        <dbReference type="RuleBase" id="RU369042"/>
    </source>
</evidence>
<dbReference type="InterPro" id="IPR042530">
    <property type="entry name" value="EME1/EME2_C"/>
</dbReference>
<reference evidence="17 18" key="1">
    <citation type="submission" date="2016-05" db="EMBL/GenBank/DDBJ databases">
        <title>Genome sequencing reveals origins of a unique bacterial endosymbiosis in the earliest lineages of terrestrial Fungi.</title>
        <authorList>
            <consortium name="DOE Joint Genome Institute"/>
            <person name="Uehling J."/>
            <person name="Gryganskyi A."/>
            <person name="Hameed K."/>
            <person name="Tschaplinski T."/>
            <person name="Misztal P."/>
            <person name="Wu S."/>
            <person name="Desiro A."/>
            <person name="Vande Pol N."/>
            <person name="Du Z.-Y."/>
            <person name="Zienkiewicz A."/>
            <person name="Zienkiewicz K."/>
            <person name="Morin E."/>
            <person name="Tisserant E."/>
            <person name="Splivallo R."/>
            <person name="Hainaut M."/>
            <person name="Henrissat B."/>
            <person name="Ohm R."/>
            <person name="Kuo A."/>
            <person name="Yan J."/>
            <person name="Lipzen A."/>
            <person name="Nolan M."/>
            <person name="Labutti K."/>
            <person name="Barry K."/>
            <person name="Goldstein A."/>
            <person name="Labbe J."/>
            <person name="Schadt C."/>
            <person name="Tuskan G."/>
            <person name="Grigoriev I."/>
            <person name="Martin F."/>
            <person name="Vilgalys R."/>
            <person name="Bonito G."/>
        </authorList>
    </citation>
    <scope>NUCLEOTIDE SEQUENCE [LARGE SCALE GENOMIC DNA]</scope>
    <source>
        <strain evidence="17 18">AG-77</strain>
    </source>
</reference>
<name>A0A197JUM0_9FUNG</name>
<keyword evidence="8 14" id="KW-0378">Hydrolase</keyword>
<evidence type="ECO:0000256" key="13">
    <source>
        <dbReference type="ARBA" id="ARBA00023254"/>
    </source>
</evidence>
<dbReference type="FunFam" id="3.40.50.10130:FF:000003">
    <property type="entry name" value="Crossover junction endonuclease MUS81"/>
    <property type="match status" value="1"/>
</dbReference>
<dbReference type="CDD" id="cd20074">
    <property type="entry name" value="XPF_nuclease_Mus81"/>
    <property type="match status" value="1"/>
</dbReference>
<keyword evidence="13" id="KW-0469">Meiosis</keyword>
<dbReference type="InterPro" id="IPR036388">
    <property type="entry name" value="WH-like_DNA-bd_sf"/>
</dbReference>
<dbReference type="GO" id="GO:0005634">
    <property type="term" value="C:nucleus"/>
    <property type="evidence" value="ECO:0007669"/>
    <property type="project" value="UniProtKB-SubCell"/>
</dbReference>
<dbReference type="GO" id="GO:0031297">
    <property type="term" value="P:replication fork processing"/>
    <property type="evidence" value="ECO:0007669"/>
    <property type="project" value="UniProtKB-ARBA"/>
</dbReference>
<gene>
    <name evidence="17" type="ORF">K457DRAFT_113644</name>
</gene>
<evidence type="ECO:0000313" key="18">
    <source>
        <dbReference type="Proteomes" id="UP000078512"/>
    </source>
</evidence>
<dbReference type="FunFam" id="1.10.150.110:FF:000001">
    <property type="entry name" value="Putative Crossover junction endonuclease MUS81"/>
    <property type="match status" value="1"/>
</dbReference>
<accession>A0A197JUM0</accession>
<feature type="domain" description="ERCC4" evidence="16">
    <location>
        <begin position="516"/>
        <end position="617"/>
    </location>
</feature>
<evidence type="ECO:0000256" key="7">
    <source>
        <dbReference type="ARBA" id="ARBA00022763"/>
    </source>
</evidence>
<feature type="compositionally biased region" description="Polar residues" evidence="15">
    <location>
        <begin position="398"/>
        <end position="408"/>
    </location>
</feature>
<dbReference type="GO" id="GO:0003677">
    <property type="term" value="F:DNA binding"/>
    <property type="evidence" value="ECO:0007669"/>
    <property type="project" value="UniProtKB-UniRule"/>
</dbReference>
<feature type="compositionally biased region" description="Low complexity" evidence="15">
    <location>
        <begin position="317"/>
        <end position="354"/>
    </location>
</feature>
<keyword evidence="9 14" id="KW-0460">Magnesium</keyword>
<dbReference type="SMART" id="SM00891">
    <property type="entry name" value="ERCC4"/>
    <property type="match status" value="1"/>
</dbReference>
<dbReference type="GO" id="GO:0031573">
    <property type="term" value="P:mitotic intra-S DNA damage checkpoint signaling"/>
    <property type="evidence" value="ECO:0007669"/>
    <property type="project" value="TreeGrafter"/>
</dbReference>
<dbReference type="Gene3D" id="1.10.150.110">
    <property type="entry name" value="DNA polymerase beta, N-terminal domain-like"/>
    <property type="match status" value="1"/>
</dbReference>